<comment type="caution">
    <text evidence="7">The sequence shown here is derived from an EMBL/GenBank/DDBJ whole genome shotgun (WGS) entry which is preliminary data.</text>
</comment>
<evidence type="ECO:0000256" key="3">
    <source>
        <dbReference type="ARBA" id="ARBA00022692"/>
    </source>
</evidence>
<sequence>DNALLARLGYKSEFKWAFSPIHTIRFAVSIMGIFSSVSAVFFFPLMAAGHLGMTFGWIIPSLFTTCAVFFDWPSTICEAHNESRTSTGLYYFSAKLAPPEYAPLLSWITGWANVTGQISLMCSLEFVNMEMIAIAISVGTDSRINLGPGPT</sequence>
<evidence type="ECO:0000256" key="4">
    <source>
        <dbReference type="ARBA" id="ARBA00022989"/>
    </source>
</evidence>
<reference evidence="7" key="1">
    <citation type="submission" date="2020-11" db="EMBL/GenBank/DDBJ databases">
        <authorList>
            <consortium name="DOE Joint Genome Institute"/>
            <person name="Ahrendt S."/>
            <person name="Riley R."/>
            <person name="Andreopoulos W."/>
            <person name="Labutti K."/>
            <person name="Pangilinan J."/>
            <person name="Ruiz-Duenas F.J."/>
            <person name="Barrasa J.M."/>
            <person name="Sanchez-Garcia M."/>
            <person name="Camarero S."/>
            <person name="Miyauchi S."/>
            <person name="Serrano A."/>
            <person name="Linde D."/>
            <person name="Babiker R."/>
            <person name="Drula E."/>
            <person name="Ayuso-Fernandez I."/>
            <person name="Pacheco R."/>
            <person name="Padilla G."/>
            <person name="Ferreira P."/>
            <person name="Barriuso J."/>
            <person name="Kellner H."/>
            <person name="Castanera R."/>
            <person name="Alfaro M."/>
            <person name="Ramirez L."/>
            <person name="Pisabarro A.G."/>
            <person name="Kuo A."/>
            <person name="Tritt A."/>
            <person name="Lipzen A."/>
            <person name="He G."/>
            <person name="Yan M."/>
            <person name="Ng V."/>
            <person name="Cullen D."/>
            <person name="Martin F."/>
            <person name="Rosso M.-N."/>
            <person name="Henrissat B."/>
            <person name="Hibbett D."/>
            <person name="Martinez A.T."/>
            <person name="Grigoriev I.V."/>
        </authorList>
    </citation>
    <scope>NUCLEOTIDE SEQUENCE</scope>
    <source>
        <strain evidence="7">MF-IS2</strain>
    </source>
</reference>
<feature type="non-terminal residue" evidence="7">
    <location>
        <position position="1"/>
    </location>
</feature>
<evidence type="ECO:0000256" key="6">
    <source>
        <dbReference type="SAM" id="Phobius"/>
    </source>
</evidence>
<dbReference type="GO" id="GO:0022857">
    <property type="term" value="F:transmembrane transporter activity"/>
    <property type="evidence" value="ECO:0007669"/>
    <property type="project" value="UniProtKB-ARBA"/>
</dbReference>
<evidence type="ECO:0000256" key="1">
    <source>
        <dbReference type="ARBA" id="ARBA00004141"/>
    </source>
</evidence>
<gene>
    <name evidence="7" type="ORF">P691DRAFT_632952</name>
</gene>
<comment type="subcellular location">
    <subcellularLocation>
        <location evidence="1">Membrane</location>
        <topology evidence="1">Multi-pass membrane protein</topology>
    </subcellularLocation>
</comment>
<organism evidence="7 8">
    <name type="scientific">Macrolepiota fuliginosa MF-IS2</name>
    <dbReference type="NCBI Taxonomy" id="1400762"/>
    <lineage>
        <taxon>Eukaryota</taxon>
        <taxon>Fungi</taxon>
        <taxon>Dikarya</taxon>
        <taxon>Basidiomycota</taxon>
        <taxon>Agaricomycotina</taxon>
        <taxon>Agaricomycetes</taxon>
        <taxon>Agaricomycetidae</taxon>
        <taxon>Agaricales</taxon>
        <taxon>Agaricineae</taxon>
        <taxon>Agaricaceae</taxon>
        <taxon>Macrolepiota</taxon>
    </lineage>
</organism>
<dbReference type="PANTHER" id="PTHR45649">
    <property type="entry name" value="AMINO-ACID PERMEASE BAT1"/>
    <property type="match status" value="1"/>
</dbReference>
<evidence type="ECO:0000313" key="7">
    <source>
        <dbReference type="EMBL" id="KAF9440923.1"/>
    </source>
</evidence>
<dbReference type="EMBL" id="MU152171">
    <property type="protein sequence ID" value="KAF9440923.1"/>
    <property type="molecule type" value="Genomic_DNA"/>
</dbReference>
<dbReference type="OrthoDB" id="4476201at2759"/>
<keyword evidence="4 6" id="KW-1133">Transmembrane helix</keyword>
<feature type="transmembrane region" description="Helical" evidence="6">
    <location>
        <begin position="24"/>
        <end position="43"/>
    </location>
</feature>
<feature type="non-terminal residue" evidence="7">
    <location>
        <position position="151"/>
    </location>
</feature>
<keyword evidence="3 6" id="KW-0812">Transmembrane</keyword>
<accession>A0A9P5WXY5</accession>
<feature type="transmembrane region" description="Helical" evidence="6">
    <location>
        <begin position="55"/>
        <end position="72"/>
    </location>
</feature>
<keyword evidence="5 6" id="KW-0472">Membrane</keyword>
<protein>
    <recommendedName>
        <fullName evidence="9">Amino acid transporter</fullName>
    </recommendedName>
</protein>
<dbReference type="GO" id="GO:0016020">
    <property type="term" value="C:membrane"/>
    <property type="evidence" value="ECO:0007669"/>
    <property type="project" value="UniProtKB-SubCell"/>
</dbReference>
<keyword evidence="8" id="KW-1185">Reference proteome</keyword>
<dbReference type="AlphaFoldDB" id="A0A9P5WXY5"/>
<evidence type="ECO:0000256" key="2">
    <source>
        <dbReference type="ARBA" id="ARBA00022448"/>
    </source>
</evidence>
<evidence type="ECO:0000313" key="8">
    <source>
        <dbReference type="Proteomes" id="UP000807342"/>
    </source>
</evidence>
<keyword evidence="2" id="KW-0813">Transport</keyword>
<name>A0A9P5WXY5_9AGAR</name>
<evidence type="ECO:0000256" key="5">
    <source>
        <dbReference type="ARBA" id="ARBA00023136"/>
    </source>
</evidence>
<proteinExistence type="predicted"/>
<dbReference type="PANTHER" id="PTHR45649:SF26">
    <property type="entry name" value="OS04G0435100 PROTEIN"/>
    <property type="match status" value="1"/>
</dbReference>
<evidence type="ECO:0008006" key="9">
    <source>
        <dbReference type="Google" id="ProtNLM"/>
    </source>
</evidence>
<dbReference type="Proteomes" id="UP000807342">
    <property type="component" value="Unassembled WGS sequence"/>
</dbReference>